<dbReference type="SMART" id="SM00878">
    <property type="entry name" value="Biotin_carb_C"/>
    <property type="match status" value="1"/>
</dbReference>
<evidence type="ECO:0000313" key="18">
    <source>
        <dbReference type="EMBL" id="MCT8992257.1"/>
    </source>
</evidence>
<dbReference type="Pfam" id="PF02785">
    <property type="entry name" value="Biotin_carb_C"/>
    <property type="match status" value="1"/>
</dbReference>
<dbReference type="Proteomes" id="UP001149009">
    <property type="component" value="Unassembled WGS sequence"/>
</dbReference>
<keyword evidence="8 14" id="KW-0547">Nucleotide-binding</keyword>
<feature type="domain" description="Biotin carboxylation" evidence="17">
    <location>
        <begin position="5"/>
        <end position="449"/>
    </location>
</feature>
<evidence type="ECO:0000256" key="15">
    <source>
        <dbReference type="RuleBase" id="RU365063"/>
    </source>
</evidence>
<evidence type="ECO:0000256" key="3">
    <source>
        <dbReference type="ARBA" id="ARBA00011750"/>
    </source>
</evidence>
<evidence type="ECO:0000313" key="19">
    <source>
        <dbReference type="Proteomes" id="UP001149009"/>
    </source>
</evidence>
<dbReference type="InterPro" id="IPR004549">
    <property type="entry name" value="Acetyl_CoA_COase_biotin_COase"/>
</dbReference>
<evidence type="ECO:0000256" key="1">
    <source>
        <dbReference type="ARBA" id="ARBA00003761"/>
    </source>
</evidence>
<evidence type="ECO:0000259" key="17">
    <source>
        <dbReference type="PROSITE" id="PS50979"/>
    </source>
</evidence>
<keyword evidence="7" id="KW-0479">Metal-binding</keyword>
<dbReference type="GO" id="GO:0004075">
    <property type="term" value="F:biotin carboxylase activity"/>
    <property type="evidence" value="ECO:0007669"/>
    <property type="project" value="UniProtKB-EC"/>
</dbReference>
<comment type="caution">
    <text evidence="18">The sequence shown here is derived from an EMBL/GenBank/DDBJ whole genome shotgun (WGS) entry which is preliminary data.</text>
</comment>
<evidence type="ECO:0000256" key="14">
    <source>
        <dbReference type="PROSITE-ProRule" id="PRU00409"/>
    </source>
</evidence>
<feature type="domain" description="ATP-grasp" evidence="16">
    <location>
        <begin position="124"/>
        <end position="321"/>
    </location>
</feature>
<protein>
    <recommendedName>
        <fullName evidence="5 15">Biotin carboxylase</fullName>
        <ecNumber evidence="4 15">6.3.4.14</ecNumber>
    </recommendedName>
    <alternativeName>
        <fullName evidence="12 15">Acetyl-coenzyme A carboxylase biotin carboxylase subunit A</fullName>
    </alternativeName>
</protein>
<dbReference type="NCBIfam" id="TIGR00514">
    <property type="entry name" value="accC"/>
    <property type="match status" value="1"/>
</dbReference>
<dbReference type="EMBL" id="JAODNV010000034">
    <property type="protein sequence ID" value="MCT8992257.1"/>
    <property type="molecule type" value="Genomic_DNA"/>
</dbReference>
<evidence type="ECO:0000256" key="5">
    <source>
        <dbReference type="ARBA" id="ARBA00017242"/>
    </source>
</evidence>
<dbReference type="InterPro" id="IPR005479">
    <property type="entry name" value="CPAse_ATP-bd"/>
</dbReference>
<evidence type="ECO:0000256" key="10">
    <source>
        <dbReference type="ARBA" id="ARBA00022842"/>
    </source>
</evidence>
<accession>A0A9X3B815</accession>
<keyword evidence="9 14" id="KW-0067">ATP-binding</keyword>
<dbReference type="FunFam" id="3.40.50.20:FF:000010">
    <property type="entry name" value="Propionyl-CoA carboxylase subunit alpha"/>
    <property type="match status" value="1"/>
</dbReference>
<dbReference type="PROSITE" id="PS50975">
    <property type="entry name" value="ATP_GRASP"/>
    <property type="match status" value="1"/>
</dbReference>
<dbReference type="PANTHER" id="PTHR48095">
    <property type="entry name" value="PYRUVATE CARBOXYLASE SUBUNIT A"/>
    <property type="match status" value="1"/>
</dbReference>
<dbReference type="SUPFAM" id="SSF51246">
    <property type="entry name" value="Rudiment single hybrid motif"/>
    <property type="match status" value="1"/>
</dbReference>
<dbReference type="Gene3D" id="3.40.50.20">
    <property type="match status" value="1"/>
</dbReference>
<dbReference type="InterPro" id="IPR005482">
    <property type="entry name" value="Biotin_COase_C"/>
</dbReference>
<dbReference type="InterPro" id="IPR011764">
    <property type="entry name" value="Biotin_carboxylation_dom"/>
</dbReference>
<name>A0A9X3B815_9HYPH</name>
<dbReference type="SUPFAM" id="SSF56059">
    <property type="entry name" value="Glutathione synthetase ATP-binding domain-like"/>
    <property type="match status" value="1"/>
</dbReference>
<keyword evidence="10" id="KW-0460">Magnesium</keyword>
<evidence type="ECO:0000256" key="7">
    <source>
        <dbReference type="ARBA" id="ARBA00022723"/>
    </source>
</evidence>
<evidence type="ECO:0000256" key="8">
    <source>
        <dbReference type="ARBA" id="ARBA00022741"/>
    </source>
</evidence>
<dbReference type="NCBIfam" id="NF006367">
    <property type="entry name" value="PRK08591.1"/>
    <property type="match status" value="1"/>
</dbReference>
<evidence type="ECO:0000256" key="2">
    <source>
        <dbReference type="ARBA" id="ARBA00004956"/>
    </source>
</evidence>
<dbReference type="EC" id="6.3.4.14" evidence="4 15"/>
<evidence type="ECO:0000256" key="12">
    <source>
        <dbReference type="ARBA" id="ARBA00033786"/>
    </source>
</evidence>
<dbReference type="PANTHER" id="PTHR48095:SF2">
    <property type="entry name" value="BIOTIN CARBOXYLASE, CHLOROPLASTIC"/>
    <property type="match status" value="1"/>
</dbReference>
<dbReference type="Pfam" id="PF00289">
    <property type="entry name" value="Biotin_carb_N"/>
    <property type="match status" value="1"/>
</dbReference>
<dbReference type="PROSITE" id="PS50979">
    <property type="entry name" value="BC"/>
    <property type="match status" value="1"/>
</dbReference>
<comment type="catalytic activity">
    <reaction evidence="13 15">
        <text>N(6)-biotinyl-L-lysyl-[protein] + hydrogencarbonate + ATP = N(6)-carboxybiotinyl-L-lysyl-[protein] + ADP + phosphate + H(+)</text>
        <dbReference type="Rhea" id="RHEA:13501"/>
        <dbReference type="Rhea" id="RHEA-COMP:10505"/>
        <dbReference type="Rhea" id="RHEA-COMP:10506"/>
        <dbReference type="ChEBI" id="CHEBI:15378"/>
        <dbReference type="ChEBI" id="CHEBI:17544"/>
        <dbReference type="ChEBI" id="CHEBI:30616"/>
        <dbReference type="ChEBI" id="CHEBI:43474"/>
        <dbReference type="ChEBI" id="CHEBI:83144"/>
        <dbReference type="ChEBI" id="CHEBI:83145"/>
        <dbReference type="ChEBI" id="CHEBI:456216"/>
        <dbReference type="EC" id="6.3.4.14"/>
    </reaction>
</comment>
<dbReference type="InterPro" id="IPR016185">
    <property type="entry name" value="PreATP-grasp_dom_sf"/>
</dbReference>
<evidence type="ECO:0000256" key="11">
    <source>
        <dbReference type="ARBA" id="ARBA00023267"/>
    </source>
</evidence>
<dbReference type="InterPro" id="IPR011761">
    <property type="entry name" value="ATP-grasp"/>
</dbReference>
<sequence length="454" mass="49277">MPAMPFDTVLIANRGEIALRILHACRLLGLKAVCVYSDADRDAPYLPLADASVCIGPAAPSASYLNIEAILMAADVTGAQAVHPGYGFLSESAAFADAVNDSGRIFIGPSGDCIRTMGDKVAAKRAMMKADVPCVPGPDNELPDDMDEVDRIASQIGYPVIIKAAGGGGGRGMRIVQTPGELRSAVMIAREEASRFFASPAIYMEKFLERPRHVEVQVLCDNHGNVVWLGDRDCSIQRRHQKIIEEAPAPGIDRSKIADLGARCAAACQQIGYSGAGTFEFLYENGSFYFIEMNTRLQVEHPVTEMVTGVDIVAEQLRIALDQKLSVRQEQVVTTGHSVECRINAEDAFTFMPVPGKISALTLPGGPGIRIDTHLQQGYRIPATYDSLIAKVITHGRSREEAIDRMRGALRQFRIEGLSCNAALHAELLEDKGFIAGGVDVHYLERFLESRAHL</sequence>
<dbReference type="PROSITE" id="PS00867">
    <property type="entry name" value="CPSASE_2"/>
    <property type="match status" value="1"/>
</dbReference>
<proteinExistence type="predicted"/>
<keyword evidence="15" id="KW-0443">Lipid metabolism</keyword>
<evidence type="ECO:0000256" key="4">
    <source>
        <dbReference type="ARBA" id="ARBA00013263"/>
    </source>
</evidence>
<dbReference type="GO" id="GO:0005524">
    <property type="term" value="F:ATP binding"/>
    <property type="evidence" value="ECO:0007669"/>
    <property type="project" value="UniProtKB-UniRule"/>
</dbReference>
<keyword evidence="15" id="KW-0276">Fatty acid metabolism</keyword>
<keyword evidence="11 15" id="KW-0092">Biotin</keyword>
<dbReference type="Gene3D" id="6.20.290.20">
    <property type="match status" value="1"/>
</dbReference>
<gene>
    <name evidence="18" type="primary">accC</name>
    <name evidence="18" type="ORF">NYR54_18575</name>
</gene>
<dbReference type="AlphaFoldDB" id="A0A9X3B815"/>
<keyword evidence="6 15" id="KW-0436">Ligase</keyword>
<reference evidence="18" key="1">
    <citation type="submission" date="2022-08" db="EMBL/GenBank/DDBJ databases">
        <title>Chelativorans sichuanense sp. nov., a paraffin oil-degrading bacterium isolated from a mixture of oil-based drill cuttings and paddy soil.</title>
        <authorList>
            <person name="Yu J."/>
            <person name="Liu H."/>
            <person name="Chen Q."/>
        </authorList>
    </citation>
    <scope>NUCLEOTIDE SEQUENCE</scope>
    <source>
        <strain evidence="18">SCAU 2101</strain>
    </source>
</reference>
<comment type="pathway">
    <text evidence="2 15">Lipid metabolism; malonyl-CoA biosynthesis; malonyl-CoA from acetyl-CoA: step 1/1.</text>
</comment>
<evidence type="ECO:0000256" key="9">
    <source>
        <dbReference type="ARBA" id="ARBA00022840"/>
    </source>
</evidence>
<dbReference type="Gene3D" id="3.30.470.20">
    <property type="entry name" value="ATP-grasp fold, B domain"/>
    <property type="match status" value="1"/>
</dbReference>
<dbReference type="SUPFAM" id="SSF52440">
    <property type="entry name" value="PreATP-grasp domain"/>
    <property type="match status" value="1"/>
</dbReference>
<comment type="function">
    <text evidence="1 15">This protein is a component of the acetyl coenzyme A carboxylase complex; first, biotin carboxylase catalyzes the carboxylation of the carrier protein and then the transcarboxylase transfers the carboxyl group to form malonyl-CoA.</text>
</comment>
<dbReference type="PROSITE" id="PS00866">
    <property type="entry name" value="CPSASE_1"/>
    <property type="match status" value="1"/>
</dbReference>
<evidence type="ECO:0000256" key="6">
    <source>
        <dbReference type="ARBA" id="ARBA00022598"/>
    </source>
</evidence>
<dbReference type="InterPro" id="IPR051602">
    <property type="entry name" value="ACC_Biotin_Carboxylase"/>
</dbReference>
<organism evidence="18 19">
    <name type="scientific">Chelativorans petroleitrophicus</name>
    <dbReference type="NCBI Taxonomy" id="2975484"/>
    <lineage>
        <taxon>Bacteria</taxon>
        <taxon>Pseudomonadati</taxon>
        <taxon>Pseudomonadota</taxon>
        <taxon>Alphaproteobacteria</taxon>
        <taxon>Hyphomicrobiales</taxon>
        <taxon>Phyllobacteriaceae</taxon>
        <taxon>Chelativorans</taxon>
    </lineage>
</organism>
<keyword evidence="19" id="KW-1185">Reference proteome</keyword>
<comment type="subunit">
    <text evidence="3 15">Acetyl-CoA carboxylase is a heterohexamer of biotin carboxyl carrier protein, biotin carboxylase and the two subunits of carboxyl transferase in a 2:2 complex.</text>
</comment>
<dbReference type="GO" id="GO:0006633">
    <property type="term" value="P:fatty acid biosynthetic process"/>
    <property type="evidence" value="ECO:0007669"/>
    <property type="project" value="UniProtKB-KW"/>
</dbReference>
<keyword evidence="15" id="KW-0275">Fatty acid biosynthesis</keyword>
<dbReference type="InterPro" id="IPR011054">
    <property type="entry name" value="Rudment_hybrid_motif"/>
</dbReference>
<evidence type="ECO:0000256" key="13">
    <source>
        <dbReference type="ARBA" id="ARBA00048600"/>
    </source>
</evidence>
<dbReference type="Pfam" id="PF02786">
    <property type="entry name" value="CPSase_L_D2"/>
    <property type="match status" value="1"/>
</dbReference>
<dbReference type="GO" id="GO:0046872">
    <property type="term" value="F:metal ion binding"/>
    <property type="evidence" value="ECO:0007669"/>
    <property type="project" value="UniProtKB-KW"/>
</dbReference>
<keyword evidence="15" id="KW-0444">Lipid biosynthesis</keyword>
<dbReference type="InterPro" id="IPR005481">
    <property type="entry name" value="BC-like_N"/>
</dbReference>
<evidence type="ECO:0000259" key="16">
    <source>
        <dbReference type="PROSITE" id="PS50975"/>
    </source>
</evidence>